<dbReference type="KEGG" id="ntt:TAO_1737"/>
<accession>A0A1Q2SPS3</accession>
<feature type="domain" description="Zinc finger CHCC-type" evidence="1">
    <location>
        <begin position="48"/>
        <end position="71"/>
    </location>
</feature>
<name>A0A1Q2SPS3_9GAMM</name>
<protein>
    <submittedName>
        <fullName evidence="2">Hypothetical conserved protein</fullName>
    </submittedName>
</protein>
<evidence type="ECO:0000259" key="1">
    <source>
        <dbReference type="Pfam" id="PF10276"/>
    </source>
</evidence>
<organism evidence="2 3">
    <name type="scientific">Candidatus Nitrosoglobus terrae</name>
    <dbReference type="NCBI Taxonomy" id="1630141"/>
    <lineage>
        <taxon>Bacteria</taxon>
        <taxon>Pseudomonadati</taxon>
        <taxon>Pseudomonadota</taxon>
        <taxon>Gammaproteobacteria</taxon>
        <taxon>Chromatiales</taxon>
        <taxon>Chromatiaceae</taxon>
        <taxon>Candidatus Nitrosoglobus</taxon>
    </lineage>
</organism>
<dbReference type="InterPro" id="IPR019401">
    <property type="entry name" value="Znf_CHCC"/>
</dbReference>
<evidence type="ECO:0000313" key="2">
    <source>
        <dbReference type="EMBL" id="BAW81107.1"/>
    </source>
</evidence>
<keyword evidence="3" id="KW-1185">Reference proteome</keyword>
<dbReference type="RefSeq" id="WP_096527580.1">
    <property type="nucleotide sequence ID" value="NZ_AP014836.1"/>
</dbReference>
<proteinExistence type="predicted"/>
<dbReference type="Gene3D" id="2.60.260.40">
    <property type="entry name" value="q5lls5 like domains"/>
    <property type="match status" value="1"/>
</dbReference>
<reference evidence="2 3" key="1">
    <citation type="journal article" date="2017" name="ISME J.">
        <title>An acid-tolerant ammonia-oxidizing ?-proteobacterium from soil.</title>
        <authorList>
            <person name="Hayatsu M."/>
            <person name="Tago K."/>
            <person name="Uchiyama I."/>
            <person name="Toyoda A."/>
            <person name="Wang Y."/>
            <person name="Shimomura Y."/>
            <person name="Okubo T."/>
            <person name="Kurisu F."/>
            <person name="Hirono Y."/>
            <person name="Nonaka K."/>
            <person name="Akiyama H."/>
            <person name="Itoh T."/>
            <person name="Takami H."/>
        </authorList>
    </citation>
    <scope>NUCLEOTIDE SEQUENCE [LARGE SCALE GENOMIC DNA]</scope>
    <source>
        <strain evidence="2 3">TAO100</strain>
    </source>
</reference>
<dbReference type="Proteomes" id="UP000243679">
    <property type="component" value="Chromosome"/>
</dbReference>
<dbReference type="Pfam" id="PF10276">
    <property type="entry name" value="zf-CHCC"/>
    <property type="match status" value="1"/>
</dbReference>
<dbReference type="OrthoDB" id="9806844at2"/>
<dbReference type="EMBL" id="AP014836">
    <property type="protein sequence ID" value="BAW81107.1"/>
    <property type="molecule type" value="Genomic_DNA"/>
</dbReference>
<gene>
    <name evidence="2" type="ORF">TAO_1737</name>
</gene>
<dbReference type="AlphaFoldDB" id="A0A1Q2SPS3"/>
<sequence length="75" mass="8443">MTASEITVQSTLSSQLHKIQASKEHCYEVTRADLPLSCPMPAMELWNSHPRVYLPIEDTGQEQCPYCGAVYTLKD</sequence>
<evidence type="ECO:0000313" key="3">
    <source>
        <dbReference type="Proteomes" id="UP000243679"/>
    </source>
</evidence>